<dbReference type="Gene3D" id="3.60.10.10">
    <property type="entry name" value="Endonuclease/exonuclease/phosphatase"/>
    <property type="match status" value="1"/>
</dbReference>
<dbReference type="EMBL" id="WBUI01000001">
    <property type="protein sequence ID" value="KAB2935379.1"/>
    <property type="molecule type" value="Genomic_DNA"/>
</dbReference>
<dbReference type="PANTHER" id="PTHR14859">
    <property type="entry name" value="CALCOFLUOR WHITE HYPERSENSITIVE PROTEIN PRECURSOR"/>
    <property type="match status" value="1"/>
</dbReference>
<evidence type="ECO:0000259" key="1">
    <source>
        <dbReference type="Pfam" id="PF03372"/>
    </source>
</evidence>
<evidence type="ECO:0000313" key="3">
    <source>
        <dbReference type="Proteomes" id="UP000460298"/>
    </source>
</evidence>
<name>A0A833H568_9LEPT</name>
<dbReference type="InterPro" id="IPR036691">
    <property type="entry name" value="Endo/exonu/phosph_ase_sf"/>
</dbReference>
<evidence type="ECO:0000313" key="2">
    <source>
        <dbReference type="EMBL" id="KAB2935379.1"/>
    </source>
</evidence>
<dbReference type="GO" id="GO:0003824">
    <property type="term" value="F:catalytic activity"/>
    <property type="evidence" value="ECO:0007669"/>
    <property type="project" value="InterPro"/>
</dbReference>
<dbReference type="AlphaFoldDB" id="A0A833H568"/>
<reference evidence="2 3" key="1">
    <citation type="submission" date="2019-10" db="EMBL/GenBank/DDBJ databases">
        <title>Extracellular Electron Transfer in a Candidatus Methanoperedens spp. Enrichment Culture.</title>
        <authorList>
            <person name="Berger S."/>
            <person name="Rangel Shaw D."/>
            <person name="Berben T."/>
            <person name="In 'T Zandt M."/>
            <person name="Frank J."/>
            <person name="Reimann J."/>
            <person name="Jetten M.S.M."/>
            <person name="Welte C.U."/>
        </authorList>
    </citation>
    <scope>NUCLEOTIDE SEQUENCE [LARGE SCALE GENOMIC DNA]</scope>
    <source>
        <strain evidence="2">SB12</strain>
    </source>
</reference>
<dbReference type="PANTHER" id="PTHR14859:SF1">
    <property type="entry name" value="PGAP2-INTERACTING PROTEIN"/>
    <property type="match status" value="1"/>
</dbReference>
<dbReference type="Proteomes" id="UP000460298">
    <property type="component" value="Unassembled WGS sequence"/>
</dbReference>
<comment type="caution">
    <text evidence="2">The sequence shown here is derived from an EMBL/GenBank/DDBJ whole genome shotgun (WGS) entry which is preliminary data.</text>
</comment>
<protein>
    <recommendedName>
        <fullName evidence="1">Endonuclease/exonuclease/phosphatase domain-containing protein</fullName>
    </recommendedName>
</protein>
<proteinExistence type="predicted"/>
<dbReference type="GO" id="GO:0006506">
    <property type="term" value="P:GPI anchor biosynthetic process"/>
    <property type="evidence" value="ECO:0007669"/>
    <property type="project" value="TreeGrafter"/>
</dbReference>
<sequence length="271" mass="30767">MVLRLLTYNIHKAIGTDRRYRPERVAEILHQSGADILCLQEVDFSVPRSHNDDLAHRLAEALGFHCSLGLNVFLKRGAYGNAILSKYPIVHTENLNITWGIKKARGCLMSRIETPAGDVAVLNMHLGLAGFERIRQVRMILESSFLQTVQSLPTVIVGDTNDRAEKVDRLFNRKGYIDTSSVRVKPAVAKKTVQLPDWRKLKNIKDIKEIRSLGIPVDLQTFPSYSPFPLIRIDKVFVNNRFEIRAHEVIRNGHTRIASDHLPVQVDLHVL</sequence>
<gene>
    <name evidence="2" type="ORF">F9K24_01230</name>
</gene>
<feature type="domain" description="Endonuclease/exonuclease/phosphatase" evidence="1">
    <location>
        <begin position="6"/>
        <end position="261"/>
    </location>
</feature>
<dbReference type="InterPro" id="IPR005135">
    <property type="entry name" value="Endo/exonuclease/phosphatase"/>
</dbReference>
<dbReference type="SUPFAM" id="SSF56219">
    <property type="entry name" value="DNase I-like"/>
    <property type="match status" value="1"/>
</dbReference>
<dbReference type="InterPro" id="IPR051916">
    <property type="entry name" value="GPI-anchor_lipid_remodeler"/>
</dbReference>
<dbReference type="GO" id="GO:0016020">
    <property type="term" value="C:membrane"/>
    <property type="evidence" value="ECO:0007669"/>
    <property type="project" value="GOC"/>
</dbReference>
<organism evidence="2 3">
    <name type="scientific">Leptonema illini</name>
    <dbReference type="NCBI Taxonomy" id="183"/>
    <lineage>
        <taxon>Bacteria</taxon>
        <taxon>Pseudomonadati</taxon>
        <taxon>Spirochaetota</taxon>
        <taxon>Spirochaetia</taxon>
        <taxon>Leptospirales</taxon>
        <taxon>Leptospiraceae</taxon>
        <taxon>Leptonema</taxon>
    </lineage>
</organism>
<accession>A0A833H568</accession>
<dbReference type="Pfam" id="PF03372">
    <property type="entry name" value="Exo_endo_phos"/>
    <property type="match status" value="1"/>
</dbReference>